<protein>
    <recommendedName>
        <fullName evidence="3">F-box domain-containing protein</fullName>
    </recommendedName>
</protein>
<name>A0A0D2NAF3_HYPSF</name>
<organism evidence="1 2">
    <name type="scientific">Hypholoma sublateritium (strain FD-334 SS-4)</name>
    <dbReference type="NCBI Taxonomy" id="945553"/>
    <lineage>
        <taxon>Eukaryota</taxon>
        <taxon>Fungi</taxon>
        <taxon>Dikarya</taxon>
        <taxon>Basidiomycota</taxon>
        <taxon>Agaricomycotina</taxon>
        <taxon>Agaricomycetes</taxon>
        <taxon>Agaricomycetidae</taxon>
        <taxon>Agaricales</taxon>
        <taxon>Agaricineae</taxon>
        <taxon>Strophariaceae</taxon>
        <taxon>Hypholoma</taxon>
    </lineage>
</organism>
<evidence type="ECO:0000313" key="2">
    <source>
        <dbReference type="Proteomes" id="UP000054270"/>
    </source>
</evidence>
<evidence type="ECO:0000313" key="1">
    <source>
        <dbReference type="EMBL" id="KJA13586.1"/>
    </source>
</evidence>
<dbReference type="AlphaFoldDB" id="A0A0D2NAF3"/>
<gene>
    <name evidence="1" type="ORF">HYPSUDRAFT_72967</name>
</gene>
<dbReference type="EMBL" id="KN817728">
    <property type="protein sequence ID" value="KJA13586.1"/>
    <property type="molecule type" value="Genomic_DNA"/>
</dbReference>
<keyword evidence="2" id="KW-1185">Reference proteome</keyword>
<dbReference type="Proteomes" id="UP000054270">
    <property type="component" value="Unassembled WGS sequence"/>
</dbReference>
<reference evidence="2" key="1">
    <citation type="submission" date="2014-04" db="EMBL/GenBank/DDBJ databases">
        <title>Evolutionary Origins and Diversification of the Mycorrhizal Mutualists.</title>
        <authorList>
            <consortium name="DOE Joint Genome Institute"/>
            <consortium name="Mycorrhizal Genomics Consortium"/>
            <person name="Kohler A."/>
            <person name="Kuo A."/>
            <person name="Nagy L.G."/>
            <person name="Floudas D."/>
            <person name="Copeland A."/>
            <person name="Barry K.W."/>
            <person name="Cichocki N."/>
            <person name="Veneault-Fourrey C."/>
            <person name="LaButti K."/>
            <person name="Lindquist E.A."/>
            <person name="Lipzen A."/>
            <person name="Lundell T."/>
            <person name="Morin E."/>
            <person name="Murat C."/>
            <person name="Riley R."/>
            <person name="Ohm R."/>
            <person name="Sun H."/>
            <person name="Tunlid A."/>
            <person name="Henrissat B."/>
            <person name="Grigoriev I.V."/>
            <person name="Hibbett D.S."/>
            <person name="Martin F."/>
        </authorList>
    </citation>
    <scope>NUCLEOTIDE SEQUENCE [LARGE SCALE GENOMIC DNA]</scope>
    <source>
        <strain evidence="2">FD-334 SS-4</strain>
    </source>
</reference>
<evidence type="ECO:0008006" key="3">
    <source>
        <dbReference type="Google" id="ProtNLM"/>
    </source>
</evidence>
<sequence length="294" mass="33077">MELQQLGTDWRRKIGGALRLSLFINQFMLQKEDIGTDFGSRSLPAFLTAIEDLDCVDLSLSNFSFNYHPKPGNKIHICRVETLRFDNVSPDFLSAFLSSVNLNIDNLYLLEFSRCSIPIIAEPITVGSAYSILMLEDIPFQTPSSLSPGNSHHISDNSLYNAIELFAFTHLFLTDCKGVGDDFFEWLCGEDDYLPAKDLNALRIKNCPGFTSGALRRFIEARDMLESPLIAVEVFGKGPLMSRDDAAWFLDGDETSTHVTWNVEADPNMTKEFISDLRPPGSDKRHEDIMYSVV</sequence>
<proteinExistence type="predicted"/>
<accession>A0A0D2NAF3</accession>